<feature type="compositionally biased region" description="Polar residues" evidence="4">
    <location>
        <begin position="46"/>
        <end position="60"/>
    </location>
</feature>
<dbReference type="Pfam" id="PF02187">
    <property type="entry name" value="GAS2"/>
    <property type="match status" value="1"/>
</dbReference>
<dbReference type="InterPro" id="IPR003108">
    <property type="entry name" value="GAR_dom"/>
</dbReference>
<dbReference type="Gene3D" id="3.30.920.20">
    <property type="entry name" value="Gas2-like domain"/>
    <property type="match status" value="1"/>
</dbReference>
<keyword evidence="3" id="KW-0206">Cytoskeleton</keyword>
<evidence type="ECO:0000313" key="6">
    <source>
        <dbReference type="EMBL" id="CAG8489423.1"/>
    </source>
</evidence>
<proteinExistence type="predicted"/>
<dbReference type="PROSITE" id="PS51460">
    <property type="entry name" value="GAR"/>
    <property type="match status" value="1"/>
</dbReference>
<organism evidence="6 7">
    <name type="scientific">Ambispora leptoticha</name>
    <dbReference type="NCBI Taxonomy" id="144679"/>
    <lineage>
        <taxon>Eukaryota</taxon>
        <taxon>Fungi</taxon>
        <taxon>Fungi incertae sedis</taxon>
        <taxon>Mucoromycota</taxon>
        <taxon>Glomeromycotina</taxon>
        <taxon>Glomeromycetes</taxon>
        <taxon>Archaeosporales</taxon>
        <taxon>Ambisporaceae</taxon>
        <taxon>Ambispora</taxon>
    </lineage>
</organism>
<reference evidence="6" key="1">
    <citation type="submission" date="2021-06" db="EMBL/GenBank/DDBJ databases">
        <authorList>
            <person name="Kallberg Y."/>
            <person name="Tangrot J."/>
            <person name="Rosling A."/>
        </authorList>
    </citation>
    <scope>NUCLEOTIDE SEQUENCE</scope>
    <source>
        <strain evidence="6">FL130A</strain>
    </source>
</reference>
<evidence type="ECO:0000259" key="5">
    <source>
        <dbReference type="PROSITE" id="PS51460"/>
    </source>
</evidence>
<accession>A0A9N8WH13</accession>
<evidence type="ECO:0000256" key="3">
    <source>
        <dbReference type="ARBA" id="ARBA00023212"/>
    </source>
</evidence>
<name>A0A9N8WH13_9GLOM</name>
<dbReference type="InterPro" id="IPR036534">
    <property type="entry name" value="GAR_dom_sf"/>
</dbReference>
<dbReference type="OrthoDB" id="10017054at2759"/>
<feature type="domain" description="GAR" evidence="5">
    <location>
        <begin position="142"/>
        <end position="216"/>
    </location>
</feature>
<feature type="compositionally biased region" description="Polar residues" evidence="4">
    <location>
        <begin position="70"/>
        <end position="127"/>
    </location>
</feature>
<gene>
    <name evidence="6" type="ORF">ALEPTO_LOCUS2902</name>
</gene>
<sequence length="266" mass="29669">KDDWRVVERLNNLSEQWKELDAEANARKEELQRLVSGRKNRDRSGSIPTSQARPSSPVRDNSTRIRNAVTPRNSNSALQNPRSPSPMTSHTSYTNAQSSSRNGIRNTRTASPTRQSPSPTPGNQSSLRRPLLPHTVNNYIPKSNDPLDVEVARIVNTCPVKIKVTLVEGEEGKYLFGEVEPKLCYCRILRSRMVMVRVGGGWAELSNLSPKPDLLSDLTKQARTVVKPRLVPVSMRRTSASCRRDQDSESKEKKTAALGGKKPVHP</sequence>
<dbReference type="SUPFAM" id="SSF143575">
    <property type="entry name" value="GAS2 domain-like"/>
    <property type="match status" value="1"/>
</dbReference>
<evidence type="ECO:0000256" key="4">
    <source>
        <dbReference type="SAM" id="MobiDB-lite"/>
    </source>
</evidence>
<dbReference type="AlphaFoldDB" id="A0A9N8WH13"/>
<feature type="region of interest" description="Disordered" evidence="4">
    <location>
        <begin position="31"/>
        <end position="130"/>
    </location>
</feature>
<keyword evidence="7" id="KW-1185">Reference proteome</keyword>
<protein>
    <submittedName>
        <fullName evidence="6">3044_t:CDS:1</fullName>
    </submittedName>
</protein>
<comment type="caution">
    <text evidence="6">The sequence shown here is derived from an EMBL/GenBank/DDBJ whole genome shotgun (WGS) entry which is preliminary data.</text>
</comment>
<evidence type="ECO:0000313" key="7">
    <source>
        <dbReference type="Proteomes" id="UP000789508"/>
    </source>
</evidence>
<dbReference type="GO" id="GO:0008017">
    <property type="term" value="F:microtubule binding"/>
    <property type="evidence" value="ECO:0007669"/>
    <property type="project" value="InterPro"/>
</dbReference>
<feature type="non-terminal residue" evidence="6">
    <location>
        <position position="266"/>
    </location>
</feature>
<dbReference type="Proteomes" id="UP000789508">
    <property type="component" value="Unassembled WGS sequence"/>
</dbReference>
<evidence type="ECO:0000256" key="2">
    <source>
        <dbReference type="ARBA" id="ARBA00022490"/>
    </source>
</evidence>
<dbReference type="GO" id="GO:0005856">
    <property type="term" value="C:cytoskeleton"/>
    <property type="evidence" value="ECO:0007669"/>
    <property type="project" value="UniProtKB-SubCell"/>
</dbReference>
<feature type="compositionally biased region" description="Basic and acidic residues" evidence="4">
    <location>
        <begin position="242"/>
        <end position="255"/>
    </location>
</feature>
<dbReference type="SMART" id="SM00243">
    <property type="entry name" value="GAS2"/>
    <property type="match status" value="1"/>
</dbReference>
<feature type="region of interest" description="Disordered" evidence="4">
    <location>
        <begin position="235"/>
        <end position="266"/>
    </location>
</feature>
<evidence type="ECO:0000256" key="1">
    <source>
        <dbReference type="ARBA" id="ARBA00004245"/>
    </source>
</evidence>
<keyword evidence="2" id="KW-0963">Cytoplasm</keyword>
<comment type="subcellular location">
    <subcellularLocation>
        <location evidence="1">Cytoplasm</location>
        <location evidence="1">Cytoskeleton</location>
    </subcellularLocation>
</comment>
<dbReference type="EMBL" id="CAJVPS010000485">
    <property type="protein sequence ID" value="CAG8489423.1"/>
    <property type="molecule type" value="Genomic_DNA"/>
</dbReference>